<dbReference type="InterPro" id="IPR033687">
    <property type="entry name" value="YodQ-like"/>
</dbReference>
<gene>
    <name evidence="9" type="ORF">MOC71_16220</name>
</gene>
<proteinExistence type="inferred from homology"/>
<name>A0AAP3CMM2_BACVA</name>
<comment type="cofactor">
    <cofactor evidence="1">
        <name>Co(2+)</name>
        <dbReference type="ChEBI" id="CHEBI:48828"/>
    </cofactor>
</comment>
<dbReference type="NCBIfam" id="TIGR01910">
    <property type="entry name" value="DapE-ArgE"/>
    <property type="match status" value="1"/>
</dbReference>
<accession>A0AAP3CMM2</accession>
<feature type="domain" description="Peptidase M20 dimerisation" evidence="8">
    <location>
        <begin position="203"/>
        <end position="315"/>
    </location>
</feature>
<dbReference type="SUPFAM" id="SSF55031">
    <property type="entry name" value="Bacterial exopeptidase dimerisation domain"/>
    <property type="match status" value="1"/>
</dbReference>
<organism evidence="9 10">
    <name type="scientific">Bacillus vallismortis</name>
    <dbReference type="NCBI Taxonomy" id="72361"/>
    <lineage>
        <taxon>Bacteria</taxon>
        <taxon>Bacillati</taxon>
        <taxon>Bacillota</taxon>
        <taxon>Bacilli</taxon>
        <taxon>Bacillales</taxon>
        <taxon>Bacillaceae</taxon>
        <taxon>Bacillus</taxon>
    </lineage>
</organism>
<dbReference type="Proteomes" id="UP001067121">
    <property type="component" value="Unassembled WGS sequence"/>
</dbReference>
<dbReference type="InterPro" id="IPR011650">
    <property type="entry name" value="Peptidase_M20_dimer"/>
</dbReference>
<comment type="caution">
    <text evidence="9">The sequence shown here is derived from an EMBL/GenBank/DDBJ whole genome shotgun (WGS) entry which is preliminary data.</text>
</comment>
<sequence>MRMQDIEKKVIEWLDQHSSKAIRLLKRLIGEKSTLGSEFNAQAVVLEKLRQFHMDIDVWEPSLKQLKQHPYFKSDRSDFHESPNIVAKKTGAGGGRSLILNGHIDVVPEGSVKDWKHEPFQAVEENGKIYGRGSTDMKGGNTALLFALEALNACDVKLKGDVLFQSVVDEECGGAGTLSAIMRGYRADGALIPEPTNMKLFIKQQGSMWFRITVKGLAAHGGTRYEGVSAIEKSMHVIRAIQELEKVRNARISDPLYDNVPIPVPVNIGTISGGAWPSSVADRVVIEGRCGIAPHEKPEAVKLELENWLKDLDYRDEWFKRHPIKVEWFGAQWLPNDLPNDHPLISVLQSAYQKMKQTEPIIEASPWGTDGGLLYHAGDTPVIVFGPGETKTAHQANEYIEIEAMIESAKIIALFVIDWCGLHTGGEGENEDAQVDKE</sequence>
<evidence type="ECO:0000313" key="9">
    <source>
        <dbReference type="EMBL" id="MCY8318240.1"/>
    </source>
</evidence>
<comment type="cofactor">
    <cofactor evidence="2">
        <name>Zn(2+)</name>
        <dbReference type="ChEBI" id="CHEBI:29105"/>
    </cofactor>
</comment>
<evidence type="ECO:0000256" key="3">
    <source>
        <dbReference type="ARBA" id="ARBA00006247"/>
    </source>
</evidence>
<evidence type="ECO:0000256" key="5">
    <source>
        <dbReference type="ARBA" id="ARBA00022801"/>
    </source>
</evidence>
<keyword evidence="4" id="KW-0479">Metal-binding</keyword>
<dbReference type="Pfam" id="PF07687">
    <property type="entry name" value="M20_dimer"/>
    <property type="match status" value="1"/>
</dbReference>
<keyword evidence="7" id="KW-0170">Cobalt</keyword>
<keyword evidence="5" id="KW-0378">Hydrolase</keyword>
<dbReference type="InterPro" id="IPR036264">
    <property type="entry name" value="Bact_exopeptidase_dim_dom"/>
</dbReference>
<evidence type="ECO:0000256" key="7">
    <source>
        <dbReference type="ARBA" id="ARBA00023285"/>
    </source>
</evidence>
<reference evidence="9" key="1">
    <citation type="submission" date="2022-02" db="EMBL/GenBank/DDBJ databases">
        <title>Crop Bioprotection Bacillus Genome Sequencing.</title>
        <authorList>
            <person name="Dunlap C."/>
        </authorList>
    </citation>
    <scope>NUCLEOTIDE SEQUENCE</scope>
    <source>
        <strain evidence="9">98-1</strain>
    </source>
</reference>
<dbReference type="GO" id="GO:0016787">
    <property type="term" value="F:hydrolase activity"/>
    <property type="evidence" value="ECO:0007669"/>
    <property type="project" value="UniProtKB-KW"/>
</dbReference>
<dbReference type="NCBIfam" id="NF005373">
    <property type="entry name" value="PRK06915.1"/>
    <property type="match status" value="1"/>
</dbReference>
<dbReference type="Gene3D" id="3.30.70.360">
    <property type="match status" value="1"/>
</dbReference>
<keyword evidence="6" id="KW-0862">Zinc</keyword>
<dbReference type="InterPro" id="IPR002933">
    <property type="entry name" value="Peptidase_M20"/>
</dbReference>
<dbReference type="Pfam" id="PF01546">
    <property type="entry name" value="Peptidase_M20"/>
    <property type="match status" value="1"/>
</dbReference>
<dbReference type="NCBIfam" id="NF005306">
    <property type="entry name" value="PRK06837.1"/>
    <property type="match status" value="1"/>
</dbReference>
<dbReference type="PANTHER" id="PTHR43808">
    <property type="entry name" value="ACETYLORNITHINE DEACETYLASE"/>
    <property type="match status" value="1"/>
</dbReference>
<evidence type="ECO:0000259" key="8">
    <source>
        <dbReference type="Pfam" id="PF07687"/>
    </source>
</evidence>
<dbReference type="EMBL" id="JALAOH010000052">
    <property type="protein sequence ID" value="MCY8318240.1"/>
    <property type="molecule type" value="Genomic_DNA"/>
</dbReference>
<dbReference type="SUPFAM" id="SSF53187">
    <property type="entry name" value="Zn-dependent exopeptidases"/>
    <property type="match status" value="1"/>
</dbReference>
<dbReference type="RefSeq" id="WP_268544452.1">
    <property type="nucleotide sequence ID" value="NZ_JALAOH010000052.1"/>
</dbReference>
<evidence type="ECO:0000256" key="2">
    <source>
        <dbReference type="ARBA" id="ARBA00001947"/>
    </source>
</evidence>
<protein>
    <submittedName>
        <fullName evidence="9">Peptidase</fullName>
    </submittedName>
</protein>
<dbReference type="PANTHER" id="PTHR43808:SF25">
    <property type="entry name" value="PEPTIDASE M20 DIMERISATION DOMAIN-CONTAINING PROTEIN"/>
    <property type="match status" value="1"/>
</dbReference>
<comment type="similarity">
    <text evidence="3">Belongs to the peptidase M20A family.</text>
</comment>
<evidence type="ECO:0000256" key="6">
    <source>
        <dbReference type="ARBA" id="ARBA00022833"/>
    </source>
</evidence>
<dbReference type="InterPro" id="IPR050072">
    <property type="entry name" value="Peptidase_M20A"/>
</dbReference>
<dbReference type="AlphaFoldDB" id="A0AAP3CMM2"/>
<dbReference type="Gene3D" id="3.40.630.10">
    <property type="entry name" value="Zn peptidases"/>
    <property type="match status" value="1"/>
</dbReference>
<dbReference type="InterPro" id="IPR010182">
    <property type="entry name" value="ArgE/DapE"/>
</dbReference>
<evidence type="ECO:0000256" key="1">
    <source>
        <dbReference type="ARBA" id="ARBA00001941"/>
    </source>
</evidence>
<dbReference type="GO" id="GO:0046872">
    <property type="term" value="F:metal ion binding"/>
    <property type="evidence" value="ECO:0007669"/>
    <property type="project" value="UniProtKB-KW"/>
</dbReference>
<dbReference type="CDD" id="cd03895">
    <property type="entry name" value="M20_ArgE_DapE-like"/>
    <property type="match status" value="1"/>
</dbReference>
<evidence type="ECO:0000256" key="4">
    <source>
        <dbReference type="ARBA" id="ARBA00022723"/>
    </source>
</evidence>
<evidence type="ECO:0000313" key="10">
    <source>
        <dbReference type="Proteomes" id="UP001067121"/>
    </source>
</evidence>